<gene>
    <name evidence="12" type="ORF">METZ01_LOCUS114950</name>
</gene>
<dbReference type="PANTHER" id="PTHR30013:SF5">
    <property type="entry name" value="HYDROGENASE SMALL SUBUNIT"/>
    <property type="match status" value="1"/>
</dbReference>
<evidence type="ECO:0000259" key="10">
    <source>
        <dbReference type="Pfam" id="PF01058"/>
    </source>
</evidence>
<dbReference type="GO" id="GO:0008901">
    <property type="term" value="F:ferredoxin hydrogenase activity"/>
    <property type="evidence" value="ECO:0007669"/>
    <property type="project" value="InterPro"/>
</dbReference>
<dbReference type="GO" id="GO:0009375">
    <property type="term" value="C:ferredoxin hydrogenase complex"/>
    <property type="evidence" value="ECO:0007669"/>
    <property type="project" value="InterPro"/>
</dbReference>
<dbReference type="Gene3D" id="3.40.50.700">
    <property type="entry name" value="NADH:ubiquinone oxidoreductase-like, 20kDa subunit"/>
    <property type="match status" value="1"/>
</dbReference>
<dbReference type="InterPro" id="IPR027394">
    <property type="entry name" value="Cytochrome-c3_hydrogenase_C"/>
</dbReference>
<dbReference type="GO" id="GO:0046872">
    <property type="term" value="F:metal ion binding"/>
    <property type="evidence" value="ECO:0007669"/>
    <property type="project" value="UniProtKB-KW"/>
</dbReference>
<evidence type="ECO:0000313" key="12">
    <source>
        <dbReference type="EMBL" id="SVA62096.1"/>
    </source>
</evidence>
<evidence type="ECO:0000256" key="2">
    <source>
        <dbReference type="ARBA" id="ARBA00004196"/>
    </source>
</evidence>
<dbReference type="GO" id="GO:0009061">
    <property type="term" value="P:anaerobic respiration"/>
    <property type="evidence" value="ECO:0007669"/>
    <property type="project" value="TreeGrafter"/>
</dbReference>
<comment type="similarity">
    <text evidence="3">Belongs to the [NiFe]/[NiFeSe] hydrogenase small subunit family.</text>
</comment>
<dbReference type="InterPro" id="IPR037148">
    <property type="entry name" value="NiFe-Hase_small_C_sf"/>
</dbReference>
<evidence type="ECO:0000256" key="3">
    <source>
        <dbReference type="ARBA" id="ARBA00006605"/>
    </source>
</evidence>
<keyword evidence="8" id="KW-0408">Iron</keyword>
<evidence type="ECO:0000259" key="11">
    <source>
        <dbReference type="Pfam" id="PF14720"/>
    </source>
</evidence>
<accession>A0A381XBH4</accession>
<dbReference type="Gene3D" id="4.10.480.10">
    <property type="entry name" value="Cytochrome-c3 hydrogenase, C-terminal domain"/>
    <property type="match status" value="1"/>
</dbReference>
<evidence type="ECO:0000256" key="6">
    <source>
        <dbReference type="ARBA" id="ARBA00022729"/>
    </source>
</evidence>
<dbReference type="SUPFAM" id="SSF56770">
    <property type="entry name" value="HydA/Nqo6-like"/>
    <property type="match status" value="1"/>
</dbReference>
<organism evidence="12">
    <name type="scientific">marine metagenome</name>
    <dbReference type="NCBI Taxonomy" id="408172"/>
    <lineage>
        <taxon>unclassified sequences</taxon>
        <taxon>metagenomes</taxon>
        <taxon>ecological metagenomes</taxon>
    </lineage>
</organism>
<dbReference type="AlphaFoldDB" id="A0A381XBH4"/>
<keyword evidence="5" id="KW-0479">Metal-binding</keyword>
<evidence type="ECO:0000256" key="8">
    <source>
        <dbReference type="ARBA" id="ARBA00023004"/>
    </source>
</evidence>
<dbReference type="GO" id="GO:0009055">
    <property type="term" value="F:electron transfer activity"/>
    <property type="evidence" value="ECO:0007669"/>
    <property type="project" value="TreeGrafter"/>
</dbReference>
<dbReference type="Pfam" id="PF01058">
    <property type="entry name" value="Oxidored_q6"/>
    <property type="match status" value="1"/>
</dbReference>
<sequence>MPDSETLTTIDPLEGSLGPHKVVHAFWLAGMSCDGCSIAAVGATQPSVEALLSGTIPGVPKVILHHPVLDVEAGNAFMRPYEQAANGELDAPFVVIYEGSIADESIAASKGGYWSGMGAREVDGEMQPIPSSEWLKRLSENAAAVIAIGTCATWGGIPAALGNVTNAMGLMDFLPPDYRSTLGLPVVNIPGCSPVGDNFTETVAAVLLFLQGIGPLPEFDELGRPAWLYDETVHRGCTRAGFYEEGVFAKEYGDKECLVEIGCWGPVVQCNINKRGAINHLGGCMNTGAPCIGCTMPGFPDAFAPFYERPPGTFVSSTISKATGSIIRNLRNHTRFFNNRTRRWDEQGQVPNGWGNVREPNLIEKTMHYFYKKMQNSSSSSSKQ</sequence>
<comment type="subcellular location">
    <subcellularLocation>
        <location evidence="2">Cell envelope</location>
    </subcellularLocation>
</comment>
<reference evidence="12" key="1">
    <citation type="submission" date="2018-05" db="EMBL/GenBank/DDBJ databases">
        <authorList>
            <person name="Lanie J.A."/>
            <person name="Ng W.-L."/>
            <person name="Kazmierczak K.M."/>
            <person name="Andrzejewski T.M."/>
            <person name="Davidsen T.M."/>
            <person name="Wayne K.J."/>
            <person name="Tettelin H."/>
            <person name="Glass J.I."/>
            <person name="Rusch D."/>
            <person name="Podicherti R."/>
            <person name="Tsui H.-C.T."/>
            <person name="Winkler M.E."/>
        </authorList>
    </citation>
    <scope>NUCLEOTIDE SEQUENCE</scope>
</reference>
<dbReference type="GO" id="GO:0030313">
    <property type="term" value="C:cell envelope"/>
    <property type="evidence" value="ECO:0007669"/>
    <property type="project" value="UniProtKB-SubCell"/>
</dbReference>
<dbReference type="InterPro" id="IPR001821">
    <property type="entry name" value="NiFe_hydrogenase_ssu"/>
</dbReference>
<name>A0A381XBH4_9ZZZZ</name>
<protein>
    <recommendedName>
        <fullName evidence="13">NADH:ubiquinone oxidoreductase-like 20kDa subunit domain-containing protein</fullName>
    </recommendedName>
</protein>
<comment type="cofactor">
    <cofactor evidence="1">
        <name>[4Fe-4S] cluster</name>
        <dbReference type="ChEBI" id="CHEBI:49883"/>
    </cofactor>
</comment>
<keyword evidence="6" id="KW-0732">Signal</keyword>
<keyword evidence="9" id="KW-0411">Iron-sulfur</keyword>
<evidence type="ECO:0000256" key="7">
    <source>
        <dbReference type="ARBA" id="ARBA00023002"/>
    </source>
</evidence>
<keyword evidence="4" id="KW-0004">4Fe-4S</keyword>
<evidence type="ECO:0000256" key="1">
    <source>
        <dbReference type="ARBA" id="ARBA00001966"/>
    </source>
</evidence>
<dbReference type="GO" id="GO:0016020">
    <property type="term" value="C:membrane"/>
    <property type="evidence" value="ECO:0007669"/>
    <property type="project" value="TreeGrafter"/>
</dbReference>
<dbReference type="GO" id="GO:0051539">
    <property type="term" value="F:4 iron, 4 sulfur cluster binding"/>
    <property type="evidence" value="ECO:0007669"/>
    <property type="project" value="UniProtKB-KW"/>
</dbReference>
<keyword evidence="7" id="KW-0560">Oxidoreductase</keyword>
<evidence type="ECO:0000256" key="5">
    <source>
        <dbReference type="ARBA" id="ARBA00022723"/>
    </source>
</evidence>
<feature type="domain" description="NADH:ubiquinone oxidoreductase-like 20kDa subunit" evidence="10">
    <location>
        <begin position="33"/>
        <end position="205"/>
    </location>
</feature>
<dbReference type="PANTHER" id="PTHR30013">
    <property type="entry name" value="NIFE / NIFESE HYDROGENASE SMALL SUBUNIT FAMILY MEMBER"/>
    <property type="match status" value="1"/>
</dbReference>
<dbReference type="InterPro" id="IPR006137">
    <property type="entry name" value="NADH_UbQ_OxRdtase-like_20kDa"/>
</dbReference>
<dbReference type="Pfam" id="PF14720">
    <property type="entry name" value="NiFe_hyd_SSU_C"/>
    <property type="match status" value="1"/>
</dbReference>
<dbReference type="GO" id="GO:0044569">
    <property type="term" value="C:[Ni-Fe] hydrogenase complex"/>
    <property type="evidence" value="ECO:0007669"/>
    <property type="project" value="TreeGrafter"/>
</dbReference>
<dbReference type="InterPro" id="IPR037024">
    <property type="entry name" value="NiFe_Hase_small_N_sf"/>
</dbReference>
<feature type="domain" description="Cytochrome-c3 hydrogenase C-terminal" evidence="11">
    <location>
        <begin position="229"/>
        <end position="307"/>
    </location>
</feature>
<evidence type="ECO:0008006" key="13">
    <source>
        <dbReference type="Google" id="ProtNLM"/>
    </source>
</evidence>
<dbReference type="EMBL" id="UINC01014580">
    <property type="protein sequence ID" value="SVA62096.1"/>
    <property type="molecule type" value="Genomic_DNA"/>
</dbReference>
<evidence type="ECO:0000256" key="9">
    <source>
        <dbReference type="ARBA" id="ARBA00023014"/>
    </source>
</evidence>
<evidence type="ECO:0000256" key="4">
    <source>
        <dbReference type="ARBA" id="ARBA00022485"/>
    </source>
</evidence>
<proteinExistence type="inferred from homology"/>